<sequence>MEGSGEVPIQNSFAVLPAPYPLSSCRGDPGEPYHSSICKCPCTWTTAWACWDWELIYANLRETVTAQHRAGHRHWSPYLTSSTTSWENVENMKDVDRVVKRGRRLE</sequence>
<organism evidence="1 2">
    <name type="scientific">Eleginops maclovinus</name>
    <name type="common">Patagonian blennie</name>
    <name type="synonym">Eleginus maclovinus</name>
    <dbReference type="NCBI Taxonomy" id="56733"/>
    <lineage>
        <taxon>Eukaryota</taxon>
        <taxon>Metazoa</taxon>
        <taxon>Chordata</taxon>
        <taxon>Craniata</taxon>
        <taxon>Vertebrata</taxon>
        <taxon>Euteleostomi</taxon>
        <taxon>Actinopterygii</taxon>
        <taxon>Neopterygii</taxon>
        <taxon>Teleostei</taxon>
        <taxon>Neoteleostei</taxon>
        <taxon>Acanthomorphata</taxon>
        <taxon>Eupercaria</taxon>
        <taxon>Perciformes</taxon>
        <taxon>Notothenioidei</taxon>
        <taxon>Eleginopidae</taxon>
        <taxon>Eleginops</taxon>
    </lineage>
</organism>
<evidence type="ECO:0000313" key="1">
    <source>
        <dbReference type="EMBL" id="KAK5853233.1"/>
    </source>
</evidence>
<keyword evidence="2" id="KW-1185">Reference proteome</keyword>
<gene>
    <name evidence="1" type="ORF">PBY51_007039</name>
</gene>
<proteinExistence type="predicted"/>
<accession>A0AAN7WXL2</accession>
<reference evidence="1 2" key="2">
    <citation type="journal article" date="2023" name="Mol. Biol. Evol.">
        <title>Genomics of Secondarily Temperate Adaptation in the Only Non-Antarctic Icefish.</title>
        <authorList>
            <person name="Rivera-Colon A.G."/>
            <person name="Rayamajhi N."/>
            <person name="Minhas B.F."/>
            <person name="Madrigal G."/>
            <person name="Bilyk K.T."/>
            <person name="Yoon V."/>
            <person name="Hune M."/>
            <person name="Gregory S."/>
            <person name="Cheng C.H.C."/>
            <person name="Catchen J.M."/>
        </authorList>
    </citation>
    <scope>NUCLEOTIDE SEQUENCE [LARGE SCALE GENOMIC DNA]</scope>
    <source>
        <strain evidence="1">JMC-PN-2008</strain>
    </source>
</reference>
<dbReference type="Proteomes" id="UP001346869">
    <property type="component" value="Unassembled WGS sequence"/>
</dbReference>
<evidence type="ECO:0000313" key="2">
    <source>
        <dbReference type="Proteomes" id="UP001346869"/>
    </source>
</evidence>
<protein>
    <submittedName>
        <fullName evidence="1">Uncharacterized protein</fullName>
    </submittedName>
</protein>
<dbReference type="EMBL" id="JAUZQC010000020">
    <property type="protein sequence ID" value="KAK5853233.1"/>
    <property type="molecule type" value="Genomic_DNA"/>
</dbReference>
<dbReference type="AlphaFoldDB" id="A0AAN7WXL2"/>
<name>A0AAN7WXL2_ELEMC</name>
<comment type="caution">
    <text evidence="1">The sequence shown here is derived from an EMBL/GenBank/DDBJ whole genome shotgun (WGS) entry which is preliminary data.</text>
</comment>
<reference evidence="1 2" key="1">
    <citation type="journal article" date="2023" name="Genes (Basel)">
        <title>Chromosome-Level Genome Assembly and Circadian Gene Repertoire of the Patagonia Blennie Eleginops maclovinus-The Closest Ancestral Proxy of Antarctic Cryonotothenioids.</title>
        <authorList>
            <person name="Cheng C.C."/>
            <person name="Rivera-Colon A.G."/>
            <person name="Minhas B.F."/>
            <person name="Wilson L."/>
            <person name="Rayamajhi N."/>
            <person name="Vargas-Chacoff L."/>
            <person name="Catchen J.M."/>
        </authorList>
    </citation>
    <scope>NUCLEOTIDE SEQUENCE [LARGE SCALE GENOMIC DNA]</scope>
    <source>
        <strain evidence="1">JMC-PN-2008</strain>
    </source>
</reference>